<comment type="pathway">
    <text evidence="1">Mycotoxin biosynthesis.</text>
</comment>
<organism evidence="4 5">
    <name type="scientific">Meripilus lineatus</name>
    <dbReference type="NCBI Taxonomy" id="2056292"/>
    <lineage>
        <taxon>Eukaryota</taxon>
        <taxon>Fungi</taxon>
        <taxon>Dikarya</taxon>
        <taxon>Basidiomycota</taxon>
        <taxon>Agaricomycotina</taxon>
        <taxon>Agaricomycetes</taxon>
        <taxon>Polyporales</taxon>
        <taxon>Meripilaceae</taxon>
        <taxon>Meripilus</taxon>
    </lineage>
</organism>
<sequence length="173" mass="19537">MQKDTLYERLLSDPPGDDLTLKEVEQEYQPAPRARVPLSLWIFVAFQTALIIFLGAFITTHNRPDCPINPVFPQVLYSPAQEALEYQPKAFKMGLGHHKPIYQQPPSKEVDQAWLDMYNAHGLSQIPKSQARLLPNKTLPIPADPDNYAVGLAVFHQLHCLVWSTSFVASPPH</sequence>
<dbReference type="GO" id="GO:0043386">
    <property type="term" value="P:mycotoxin biosynthetic process"/>
    <property type="evidence" value="ECO:0007669"/>
    <property type="project" value="InterPro"/>
</dbReference>
<evidence type="ECO:0000256" key="2">
    <source>
        <dbReference type="ARBA" id="ARBA00035112"/>
    </source>
</evidence>
<gene>
    <name evidence="4" type="ORF">NLI96_g4148</name>
</gene>
<evidence type="ECO:0000256" key="1">
    <source>
        <dbReference type="ARBA" id="ARBA00004685"/>
    </source>
</evidence>
<dbReference type="PANTHER" id="PTHR33365">
    <property type="entry name" value="YALI0B05434P"/>
    <property type="match status" value="1"/>
</dbReference>
<evidence type="ECO:0000256" key="3">
    <source>
        <dbReference type="SAM" id="Phobius"/>
    </source>
</evidence>
<dbReference type="AlphaFoldDB" id="A0AAD5V7M9"/>
<dbReference type="EMBL" id="JANAWD010000117">
    <property type="protein sequence ID" value="KAJ3486560.1"/>
    <property type="molecule type" value="Genomic_DNA"/>
</dbReference>
<keyword evidence="3" id="KW-1133">Transmembrane helix</keyword>
<keyword evidence="3" id="KW-0812">Transmembrane</keyword>
<evidence type="ECO:0000313" key="5">
    <source>
        <dbReference type="Proteomes" id="UP001212997"/>
    </source>
</evidence>
<comment type="similarity">
    <text evidence="2">Belongs to the ustYa family.</text>
</comment>
<keyword evidence="5" id="KW-1185">Reference proteome</keyword>
<comment type="caution">
    <text evidence="4">The sequence shown here is derived from an EMBL/GenBank/DDBJ whole genome shotgun (WGS) entry which is preliminary data.</text>
</comment>
<dbReference type="PANTHER" id="PTHR33365:SF4">
    <property type="entry name" value="CYCLOCHLOROTINE BIOSYNTHESIS PROTEIN O"/>
    <property type="match status" value="1"/>
</dbReference>
<reference evidence="4" key="1">
    <citation type="submission" date="2022-07" db="EMBL/GenBank/DDBJ databases">
        <title>Genome Sequence of Physisporinus lineatus.</title>
        <authorList>
            <person name="Buettner E."/>
        </authorList>
    </citation>
    <scope>NUCLEOTIDE SEQUENCE</scope>
    <source>
        <strain evidence="4">VT162</strain>
    </source>
</reference>
<name>A0AAD5V7M9_9APHY</name>
<dbReference type="Proteomes" id="UP001212997">
    <property type="component" value="Unassembled WGS sequence"/>
</dbReference>
<dbReference type="InterPro" id="IPR021765">
    <property type="entry name" value="UstYa-like"/>
</dbReference>
<proteinExistence type="inferred from homology"/>
<dbReference type="Pfam" id="PF11807">
    <property type="entry name" value="UstYa"/>
    <property type="match status" value="1"/>
</dbReference>
<accession>A0AAD5V7M9</accession>
<evidence type="ECO:0000313" key="4">
    <source>
        <dbReference type="EMBL" id="KAJ3486560.1"/>
    </source>
</evidence>
<feature type="transmembrane region" description="Helical" evidence="3">
    <location>
        <begin position="38"/>
        <end position="58"/>
    </location>
</feature>
<protein>
    <submittedName>
        <fullName evidence="4">Uncharacterized protein</fullName>
    </submittedName>
</protein>
<keyword evidence="3" id="KW-0472">Membrane</keyword>